<sequence length="71" mass="7356">SLQSEDEPTTPKIRPNPKYQLFLGSNGTSGSNSSLGNGSGPPGGGTNGNLMRVSSVIRGSMESLSSRDWDS</sequence>
<protein>
    <submittedName>
        <fullName evidence="2">Uncharacterized protein</fullName>
    </submittedName>
</protein>
<dbReference type="EMBL" id="JAMKFB020000021">
    <property type="protein sequence ID" value="KAL0163449.1"/>
    <property type="molecule type" value="Genomic_DNA"/>
</dbReference>
<dbReference type="AlphaFoldDB" id="A0ABD0NNT0"/>
<name>A0ABD0NNT0_CIRMR</name>
<proteinExistence type="predicted"/>
<gene>
    <name evidence="2" type="ORF">M9458_042845</name>
</gene>
<evidence type="ECO:0000256" key="1">
    <source>
        <dbReference type="SAM" id="MobiDB-lite"/>
    </source>
</evidence>
<evidence type="ECO:0000313" key="3">
    <source>
        <dbReference type="Proteomes" id="UP001529510"/>
    </source>
</evidence>
<accession>A0ABD0NNT0</accession>
<reference evidence="2 3" key="1">
    <citation type="submission" date="2024-05" db="EMBL/GenBank/DDBJ databases">
        <title>Genome sequencing and assembly of Indian major carp, Cirrhinus mrigala (Hamilton, 1822).</title>
        <authorList>
            <person name="Mohindra V."/>
            <person name="Chowdhury L.M."/>
            <person name="Lal K."/>
            <person name="Jena J.K."/>
        </authorList>
    </citation>
    <scope>NUCLEOTIDE SEQUENCE [LARGE SCALE GENOMIC DNA]</scope>
    <source>
        <strain evidence="2">CM1030</strain>
        <tissue evidence="2">Blood</tissue>
    </source>
</reference>
<feature type="compositionally biased region" description="Low complexity" evidence="1">
    <location>
        <begin position="23"/>
        <end position="36"/>
    </location>
</feature>
<comment type="caution">
    <text evidence="2">The sequence shown here is derived from an EMBL/GenBank/DDBJ whole genome shotgun (WGS) entry which is preliminary data.</text>
</comment>
<feature type="non-terminal residue" evidence="2">
    <location>
        <position position="71"/>
    </location>
</feature>
<organism evidence="2 3">
    <name type="scientific">Cirrhinus mrigala</name>
    <name type="common">Mrigala</name>
    <dbReference type="NCBI Taxonomy" id="683832"/>
    <lineage>
        <taxon>Eukaryota</taxon>
        <taxon>Metazoa</taxon>
        <taxon>Chordata</taxon>
        <taxon>Craniata</taxon>
        <taxon>Vertebrata</taxon>
        <taxon>Euteleostomi</taxon>
        <taxon>Actinopterygii</taxon>
        <taxon>Neopterygii</taxon>
        <taxon>Teleostei</taxon>
        <taxon>Ostariophysi</taxon>
        <taxon>Cypriniformes</taxon>
        <taxon>Cyprinidae</taxon>
        <taxon>Labeoninae</taxon>
        <taxon>Labeonini</taxon>
        <taxon>Cirrhinus</taxon>
    </lineage>
</organism>
<dbReference type="Proteomes" id="UP001529510">
    <property type="component" value="Unassembled WGS sequence"/>
</dbReference>
<feature type="compositionally biased region" description="Gly residues" evidence="1">
    <location>
        <begin position="37"/>
        <end position="47"/>
    </location>
</feature>
<keyword evidence="3" id="KW-1185">Reference proteome</keyword>
<feature type="region of interest" description="Disordered" evidence="1">
    <location>
        <begin position="1"/>
        <end position="71"/>
    </location>
</feature>
<evidence type="ECO:0000313" key="2">
    <source>
        <dbReference type="EMBL" id="KAL0163449.1"/>
    </source>
</evidence>
<feature type="non-terminal residue" evidence="2">
    <location>
        <position position="1"/>
    </location>
</feature>